<dbReference type="OrthoDB" id="1121593at2"/>
<keyword evidence="2" id="KW-1185">Reference proteome</keyword>
<proteinExistence type="predicted"/>
<accession>A0A521ESL7</accession>
<name>A0A521ESL7_SACCC</name>
<organism evidence="1 2">
    <name type="scientific">Saccharicrinis carchari</name>
    <dbReference type="NCBI Taxonomy" id="1168039"/>
    <lineage>
        <taxon>Bacteria</taxon>
        <taxon>Pseudomonadati</taxon>
        <taxon>Bacteroidota</taxon>
        <taxon>Bacteroidia</taxon>
        <taxon>Marinilabiliales</taxon>
        <taxon>Marinilabiliaceae</taxon>
        <taxon>Saccharicrinis</taxon>
    </lineage>
</organism>
<dbReference type="RefSeq" id="WP_142534450.1">
    <property type="nucleotide sequence ID" value="NZ_FXTB01000011.1"/>
</dbReference>
<protein>
    <submittedName>
        <fullName evidence="1">Uncharacterized protein</fullName>
    </submittedName>
</protein>
<reference evidence="1 2" key="1">
    <citation type="submission" date="2017-05" db="EMBL/GenBank/DDBJ databases">
        <authorList>
            <person name="Varghese N."/>
            <person name="Submissions S."/>
        </authorList>
    </citation>
    <scope>NUCLEOTIDE SEQUENCE [LARGE SCALE GENOMIC DNA]</scope>
    <source>
        <strain evidence="1 2">DSM 27040</strain>
    </source>
</reference>
<evidence type="ECO:0000313" key="1">
    <source>
        <dbReference type="EMBL" id="SMO86948.1"/>
    </source>
</evidence>
<dbReference type="Proteomes" id="UP000319040">
    <property type="component" value="Unassembled WGS sequence"/>
</dbReference>
<gene>
    <name evidence="1" type="ORF">SAMN06265379_1112</name>
</gene>
<evidence type="ECO:0000313" key="2">
    <source>
        <dbReference type="Proteomes" id="UP000319040"/>
    </source>
</evidence>
<sequence length="151" mass="17711">MTYIIIVLVVATICALLLFHKHILRLIAEKKALPEVEKVLFTHKQVNKAQVLQSIHSFTNNRLSNEMAMDYFYKIKGLQMLNTGQPINFWIKTYLTTPPKIKLNYFEQVKFYETFLNYPRINKEANQTSLTKVRTHMKAPIIRKLAPQKMA</sequence>
<dbReference type="EMBL" id="FXTB01000011">
    <property type="protein sequence ID" value="SMO86948.1"/>
    <property type="molecule type" value="Genomic_DNA"/>
</dbReference>
<dbReference type="AlphaFoldDB" id="A0A521ESL7"/>